<evidence type="ECO:0000313" key="4">
    <source>
        <dbReference type="Proteomes" id="UP000633619"/>
    </source>
</evidence>
<dbReference type="EMBL" id="JAECVW010000001">
    <property type="protein sequence ID" value="MBH8594228.1"/>
    <property type="molecule type" value="Genomic_DNA"/>
</dbReference>
<protein>
    <submittedName>
        <fullName evidence="3">YggT family protein</fullName>
    </submittedName>
</protein>
<comment type="caution">
    <text evidence="3">The sequence shown here is derived from an EMBL/GenBank/DDBJ whole genome shotgun (WGS) entry which is preliminary data.</text>
</comment>
<name>A0A8I1ADT9_THEIN</name>
<keyword evidence="4" id="KW-1185">Reference proteome</keyword>
<feature type="transmembrane region" description="Helical" evidence="2">
    <location>
        <begin position="62"/>
        <end position="82"/>
    </location>
</feature>
<proteinExistence type="inferred from homology"/>
<gene>
    <name evidence="3" type="ORF">I8U20_02680</name>
</gene>
<feature type="transmembrane region" description="Helical" evidence="2">
    <location>
        <begin position="9"/>
        <end position="26"/>
    </location>
</feature>
<dbReference type="PANTHER" id="PTHR33219:SF14">
    <property type="entry name" value="PROTEIN COFACTOR ASSEMBLY OF COMPLEX C SUBUNIT B CCB3, CHLOROPLASTIC-RELATED"/>
    <property type="match status" value="1"/>
</dbReference>
<dbReference type="Proteomes" id="UP000633619">
    <property type="component" value="Unassembled WGS sequence"/>
</dbReference>
<accession>A0A8I1ADT9</accession>
<comment type="similarity">
    <text evidence="1">Belongs to the YggT family.</text>
</comment>
<keyword evidence="2" id="KW-0812">Transmembrane</keyword>
<dbReference type="GO" id="GO:0016020">
    <property type="term" value="C:membrane"/>
    <property type="evidence" value="ECO:0007669"/>
    <property type="project" value="InterPro"/>
</dbReference>
<keyword evidence="2" id="KW-0472">Membrane</keyword>
<dbReference type="InterPro" id="IPR003425">
    <property type="entry name" value="CCB3/YggT"/>
</dbReference>
<reference evidence="3 4" key="1">
    <citation type="submission" date="2020-12" db="EMBL/GenBank/DDBJ databases">
        <title>WGS of Thermoactinomyces spp.</title>
        <authorList>
            <person name="Cheng K."/>
        </authorList>
    </citation>
    <scope>NUCLEOTIDE SEQUENCE [LARGE SCALE GENOMIC DNA]</scope>
    <source>
        <strain evidence="4">CICC 10671\DSM 43846</strain>
    </source>
</reference>
<evidence type="ECO:0000256" key="2">
    <source>
        <dbReference type="SAM" id="Phobius"/>
    </source>
</evidence>
<dbReference type="PANTHER" id="PTHR33219">
    <property type="entry name" value="YLMG HOMOLOG PROTEIN 2, CHLOROPLASTIC"/>
    <property type="match status" value="1"/>
</dbReference>
<dbReference type="AlphaFoldDB" id="A0A8I1ADT9"/>
<dbReference type="RefSeq" id="WP_181730816.1">
    <property type="nucleotide sequence ID" value="NZ_JACEIR010000001.1"/>
</dbReference>
<evidence type="ECO:0000313" key="3">
    <source>
        <dbReference type="EMBL" id="MBH8594228.1"/>
    </source>
</evidence>
<organism evidence="3 4">
    <name type="scientific">Thermoactinomyces intermedius</name>
    <dbReference type="NCBI Taxonomy" id="2024"/>
    <lineage>
        <taxon>Bacteria</taxon>
        <taxon>Bacillati</taxon>
        <taxon>Bacillota</taxon>
        <taxon>Bacilli</taxon>
        <taxon>Bacillales</taxon>
        <taxon>Thermoactinomycetaceae</taxon>
        <taxon>Thermoactinomyces</taxon>
    </lineage>
</organism>
<evidence type="ECO:0000256" key="1">
    <source>
        <dbReference type="ARBA" id="ARBA00010894"/>
    </source>
</evidence>
<sequence length="86" mass="9919">MIYSIVSQFFNIYSIVLIIYVLSSWFPNFRDTPVGIFLAKVSEPYLSVFRRFIPPIGGMIDISPIVALFVLHFVELGVYTIIDWVL</sequence>
<dbReference type="Pfam" id="PF02325">
    <property type="entry name" value="CCB3_YggT"/>
    <property type="match status" value="1"/>
</dbReference>
<keyword evidence="2" id="KW-1133">Transmembrane helix</keyword>